<dbReference type="STRING" id="1076256.A0A2H3BFB9"/>
<accession>A0A2H3BFB9</accession>
<evidence type="ECO:0000256" key="2">
    <source>
        <dbReference type="ARBA" id="ARBA00022679"/>
    </source>
</evidence>
<protein>
    <recommendedName>
        <fullName evidence="7">Methyltransferase domain-containing protein</fullName>
    </recommendedName>
</protein>
<dbReference type="InterPro" id="IPR051654">
    <property type="entry name" value="Meroterpenoid_MTases"/>
</dbReference>
<proteinExistence type="inferred from homology"/>
<name>A0A2H3BFB9_9AGAR</name>
<gene>
    <name evidence="5" type="ORF">ARMSODRAFT_959222</name>
</gene>
<keyword evidence="3" id="KW-0949">S-adenosyl-L-methionine</keyword>
<dbReference type="EMBL" id="KZ293436">
    <property type="protein sequence ID" value="PBK67604.1"/>
    <property type="molecule type" value="Genomic_DNA"/>
</dbReference>
<dbReference type="PANTHER" id="PTHR35897">
    <property type="entry name" value="METHYLTRANSFERASE AUSD"/>
    <property type="match status" value="1"/>
</dbReference>
<evidence type="ECO:0000313" key="6">
    <source>
        <dbReference type="Proteomes" id="UP000218334"/>
    </source>
</evidence>
<organism evidence="5 6">
    <name type="scientific">Armillaria solidipes</name>
    <dbReference type="NCBI Taxonomy" id="1076256"/>
    <lineage>
        <taxon>Eukaryota</taxon>
        <taxon>Fungi</taxon>
        <taxon>Dikarya</taxon>
        <taxon>Basidiomycota</taxon>
        <taxon>Agaricomycotina</taxon>
        <taxon>Agaricomycetes</taxon>
        <taxon>Agaricomycetidae</taxon>
        <taxon>Agaricales</taxon>
        <taxon>Marasmiineae</taxon>
        <taxon>Physalacriaceae</taxon>
        <taxon>Armillaria</taxon>
    </lineage>
</organism>
<dbReference type="InterPro" id="IPR029063">
    <property type="entry name" value="SAM-dependent_MTases_sf"/>
</dbReference>
<reference evidence="6" key="1">
    <citation type="journal article" date="2017" name="Nat. Ecol. Evol.">
        <title>Genome expansion and lineage-specific genetic innovations in the forest pathogenic fungi Armillaria.</title>
        <authorList>
            <person name="Sipos G."/>
            <person name="Prasanna A.N."/>
            <person name="Walter M.C."/>
            <person name="O'Connor E."/>
            <person name="Balint B."/>
            <person name="Krizsan K."/>
            <person name="Kiss B."/>
            <person name="Hess J."/>
            <person name="Varga T."/>
            <person name="Slot J."/>
            <person name="Riley R."/>
            <person name="Boka B."/>
            <person name="Rigling D."/>
            <person name="Barry K."/>
            <person name="Lee J."/>
            <person name="Mihaltcheva S."/>
            <person name="LaButti K."/>
            <person name="Lipzen A."/>
            <person name="Waldron R."/>
            <person name="Moloney N.M."/>
            <person name="Sperisen C."/>
            <person name="Kredics L."/>
            <person name="Vagvoelgyi C."/>
            <person name="Patrignani A."/>
            <person name="Fitzpatrick D."/>
            <person name="Nagy I."/>
            <person name="Doyle S."/>
            <person name="Anderson J.B."/>
            <person name="Grigoriev I.V."/>
            <person name="Gueldener U."/>
            <person name="Muensterkoetter M."/>
            <person name="Nagy L.G."/>
        </authorList>
    </citation>
    <scope>NUCLEOTIDE SEQUENCE [LARGE SCALE GENOMIC DNA]</scope>
    <source>
        <strain evidence="6">28-4</strain>
    </source>
</reference>
<keyword evidence="2" id="KW-0808">Transferase</keyword>
<evidence type="ECO:0000313" key="5">
    <source>
        <dbReference type="EMBL" id="PBK67604.1"/>
    </source>
</evidence>
<dbReference type="GO" id="GO:0016740">
    <property type="term" value="F:transferase activity"/>
    <property type="evidence" value="ECO:0007669"/>
    <property type="project" value="UniProtKB-KW"/>
</dbReference>
<comment type="similarity">
    <text evidence="4">Belongs to the class I-like SAM-binding methyltransferase superfamily.</text>
</comment>
<keyword evidence="6" id="KW-1185">Reference proteome</keyword>
<dbReference type="AlphaFoldDB" id="A0A2H3BFB9"/>
<dbReference type="PANTHER" id="PTHR35897:SF1">
    <property type="entry name" value="METHYLTRANSFERASE AUSD"/>
    <property type="match status" value="1"/>
</dbReference>
<sequence length="299" mass="32998">MSQSALPLDAPLYTLTGDEAAFFKVETGIQDDVQLKDHILSIQEEAYKIYPYPCIRRFGFLGMKISKHPSYQQFLKLGKERQGAIYADIGCCCRSFGFLPSSMSELATVGNDVRKAVADGYPVQQAIATDLHPEFWDLGHKLFKSTPESFPARFIAADIFELKDLAKQPLASAPELSKVQSFAELSGSVSAIHASSFFHLFDEQQQFELAKITAALLSSAPGSMIFGSHGANLTKGLRTETFDNRTLSMFCHSPESWKALWDGGVFPEGTVSVDASLEEVAMDGFNGKFYFLVWCVTVL</sequence>
<dbReference type="SUPFAM" id="SSF53335">
    <property type="entry name" value="S-adenosyl-L-methionine-dependent methyltransferases"/>
    <property type="match status" value="1"/>
</dbReference>
<dbReference type="Proteomes" id="UP000218334">
    <property type="component" value="Unassembled WGS sequence"/>
</dbReference>
<evidence type="ECO:0000256" key="3">
    <source>
        <dbReference type="ARBA" id="ARBA00022691"/>
    </source>
</evidence>
<evidence type="ECO:0000256" key="4">
    <source>
        <dbReference type="ARBA" id="ARBA00038314"/>
    </source>
</evidence>
<evidence type="ECO:0000256" key="1">
    <source>
        <dbReference type="ARBA" id="ARBA00005179"/>
    </source>
</evidence>
<comment type="pathway">
    <text evidence="1">Secondary metabolite biosynthesis.</text>
</comment>
<evidence type="ECO:0008006" key="7">
    <source>
        <dbReference type="Google" id="ProtNLM"/>
    </source>
</evidence>